<reference evidence="1" key="1">
    <citation type="submission" date="2020-09" db="EMBL/GenBank/DDBJ databases">
        <title>New species isolated from human feces.</title>
        <authorList>
            <person name="Kitahara M."/>
            <person name="Shigeno Y."/>
            <person name="Shime M."/>
            <person name="Matsumoto Y."/>
            <person name="Nakamura S."/>
            <person name="Motooka D."/>
            <person name="Fukuoka S."/>
            <person name="Nishikawa H."/>
            <person name="Benno Y."/>
        </authorList>
    </citation>
    <scope>NUCLEOTIDE SEQUENCE</scope>
    <source>
        <strain evidence="1">MM50</strain>
    </source>
</reference>
<evidence type="ECO:0000313" key="1">
    <source>
        <dbReference type="EMBL" id="BCK81338.1"/>
    </source>
</evidence>
<keyword evidence="2" id="KW-1185">Reference proteome</keyword>
<organism evidence="1 2">
    <name type="scientific">Vescimonas coprocola</name>
    <dbReference type="NCBI Taxonomy" id="2714355"/>
    <lineage>
        <taxon>Bacteria</taxon>
        <taxon>Bacillati</taxon>
        <taxon>Bacillota</taxon>
        <taxon>Clostridia</taxon>
        <taxon>Eubacteriales</taxon>
        <taxon>Oscillospiraceae</taxon>
        <taxon>Vescimonas</taxon>
    </lineage>
</organism>
<accession>A0A810PZ16</accession>
<protein>
    <submittedName>
        <fullName evidence="1">Uncharacterized protein</fullName>
    </submittedName>
</protein>
<gene>
    <name evidence="1" type="ORF">MM50RIKEN_11010</name>
</gene>
<dbReference type="Proteomes" id="UP000681035">
    <property type="component" value="Chromosome"/>
</dbReference>
<sequence length="74" mass="8336">MRKKVVTGICILLAIVLLIPIPMRLKDGGTVVYHAILYQVENVHRIDPEATSENDYLEGMIVKILGIEVYNNVE</sequence>
<dbReference type="EMBL" id="AP023418">
    <property type="protein sequence ID" value="BCK81338.1"/>
    <property type="molecule type" value="Genomic_DNA"/>
</dbReference>
<name>A0A810PZ16_9FIRM</name>
<proteinExistence type="predicted"/>
<dbReference type="AlphaFoldDB" id="A0A810PZ16"/>
<evidence type="ECO:0000313" key="2">
    <source>
        <dbReference type="Proteomes" id="UP000681035"/>
    </source>
</evidence>
<dbReference type="RefSeq" id="WP_213542087.1">
    <property type="nucleotide sequence ID" value="NZ_AP023418.1"/>
</dbReference>
<dbReference type="KEGG" id="vcop:MM50RIKEN_11010"/>